<dbReference type="InterPro" id="IPR023393">
    <property type="entry name" value="START-like_dom_sf"/>
</dbReference>
<dbReference type="Gene3D" id="3.30.530.20">
    <property type="match status" value="1"/>
</dbReference>
<gene>
    <name evidence="4" type="ORF">HWI92_07200</name>
</gene>
<evidence type="ECO:0000256" key="1">
    <source>
        <dbReference type="ARBA" id="ARBA00006817"/>
    </source>
</evidence>
<name>A0ABX7I3Q5_9BACT</name>
<dbReference type="EMBL" id="CP056775">
    <property type="protein sequence ID" value="QRR00706.1"/>
    <property type="molecule type" value="Genomic_DNA"/>
</dbReference>
<keyword evidence="5" id="KW-1185">Reference proteome</keyword>
<dbReference type="CDD" id="cd07814">
    <property type="entry name" value="SRPBCC_CalC_Aha1-like"/>
    <property type="match status" value="1"/>
</dbReference>
<dbReference type="SUPFAM" id="SSF55961">
    <property type="entry name" value="Bet v1-like"/>
    <property type="match status" value="1"/>
</dbReference>
<feature type="compositionally biased region" description="Low complexity" evidence="2">
    <location>
        <begin position="151"/>
        <end position="160"/>
    </location>
</feature>
<evidence type="ECO:0000256" key="2">
    <source>
        <dbReference type="SAM" id="MobiDB-lite"/>
    </source>
</evidence>
<evidence type="ECO:0000313" key="5">
    <source>
        <dbReference type="Proteomes" id="UP000612680"/>
    </source>
</evidence>
<feature type="compositionally biased region" description="Polar residues" evidence="2">
    <location>
        <begin position="161"/>
        <end position="179"/>
    </location>
</feature>
<feature type="domain" description="Activator of Hsp90 ATPase homologue 1/2-like C-terminal" evidence="3">
    <location>
        <begin position="18"/>
        <end position="144"/>
    </location>
</feature>
<feature type="region of interest" description="Disordered" evidence="2">
    <location>
        <begin position="141"/>
        <end position="204"/>
    </location>
</feature>
<protein>
    <submittedName>
        <fullName evidence="4">SRPBCC domain-containing protein</fullName>
    </submittedName>
</protein>
<evidence type="ECO:0000259" key="3">
    <source>
        <dbReference type="Pfam" id="PF08327"/>
    </source>
</evidence>
<evidence type="ECO:0000313" key="4">
    <source>
        <dbReference type="EMBL" id="QRR00706.1"/>
    </source>
</evidence>
<reference evidence="4 5" key="1">
    <citation type="submission" date="2020-06" db="EMBL/GenBank/DDBJ databases">
        <title>Dyadobacter sandarakinus sp. nov., isolated from the soil of the Arctic Yellow River Station.</title>
        <authorList>
            <person name="Zhang Y."/>
            <person name="Peng F."/>
        </authorList>
    </citation>
    <scope>NUCLEOTIDE SEQUENCE [LARGE SCALE GENOMIC DNA]</scope>
    <source>
        <strain evidence="4 5">Q3-56</strain>
    </source>
</reference>
<proteinExistence type="inferred from homology"/>
<comment type="similarity">
    <text evidence="1">Belongs to the AHA1 family.</text>
</comment>
<organism evidence="4 5">
    <name type="scientific">Dyadobacter sandarakinus</name>
    <dbReference type="NCBI Taxonomy" id="2747268"/>
    <lineage>
        <taxon>Bacteria</taxon>
        <taxon>Pseudomonadati</taxon>
        <taxon>Bacteroidota</taxon>
        <taxon>Cytophagia</taxon>
        <taxon>Cytophagales</taxon>
        <taxon>Spirosomataceae</taxon>
        <taxon>Dyadobacter</taxon>
    </lineage>
</organism>
<dbReference type="RefSeq" id="WP_204662136.1">
    <property type="nucleotide sequence ID" value="NZ_CP056775.1"/>
</dbReference>
<sequence length="204" mass="22275">METNQKTHLIEIERQFDVDVETLFQAWTEAEHLKKWWHPMGDSLTEVKNDLKEGGVVAYYAGDQGLEISGTYSEVVPNEKLVYSWVWNMSDEGSESGYTLTVQFSSEGEGSKLHVTQDGFSGPELVKPHEEGWQKGLDDLAAYLSGGNNGGNAEAGQSENTEASQNEAPRSQTVTQNDLQDPAVTADRSGGYNESPEQAKVGGG</sequence>
<accession>A0ABX7I3Q5</accession>
<dbReference type="Pfam" id="PF08327">
    <property type="entry name" value="AHSA1"/>
    <property type="match status" value="1"/>
</dbReference>
<dbReference type="InterPro" id="IPR013538">
    <property type="entry name" value="ASHA1/2-like_C"/>
</dbReference>
<dbReference type="Proteomes" id="UP000612680">
    <property type="component" value="Chromosome"/>
</dbReference>